<name>A0ABY2UE24_9GAMM</name>
<evidence type="ECO:0000313" key="2">
    <source>
        <dbReference type="Proteomes" id="UP000306791"/>
    </source>
</evidence>
<sequence length="365" mass="40258">MGRWIRHLEALTQVVSGMGTSREAQADSVAEQETVDDADAIETGAAPDTPADSIEQALIQGMEVTLGDLQPTRHGWLYRGNPVMVYAVEVAVVEDVQVRREFFQRIHLTSCCGALEDPAQVVWIGTARDALAAPGLDTAPHACEYCLAKVNHRGFRSLGPRDRSRVAGALSFHWHVNQYADEYFPASETTFWGPGKPVQPLQRIAPDAADSGTCGFCSWQVPPGQDWFVPVERGLVLGLSLDACVLCAQQQAMGVLTLADTSALDASQARCTALAERLPSAEPEEQRSWSWVHRQLPLAWHPLCEQLERRLSAPDLFHHFAGYEGVAVLAWPEHRRGIVATEEDRAKLPEGWDFWTMRSVLESLG</sequence>
<dbReference type="RefSeq" id="WP_138236788.1">
    <property type="nucleotide sequence ID" value="NZ_CP185860.1"/>
</dbReference>
<evidence type="ECO:0000313" key="1">
    <source>
        <dbReference type="EMBL" id="TLM75217.1"/>
    </source>
</evidence>
<proteinExistence type="predicted"/>
<reference evidence="1 2" key="1">
    <citation type="submission" date="2019-05" db="EMBL/GenBank/DDBJ databases">
        <title>Microbulbifer harenosus sp. nov., an alginate-degrading bacterium isolated from coastal sand.</title>
        <authorList>
            <person name="Huang H."/>
            <person name="Mo K."/>
            <person name="Bao S."/>
        </authorList>
    </citation>
    <scope>NUCLEOTIDE SEQUENCE [LARGE SCALE GENOMIC DNA]</scope>
    <source>
        <strain evidence="1 2">HB161719</strain>
    </source>
</reference>
<keyword evidence="2" id="KW-1185">Reference proteome</keyword>
<dbReference type="EMBL" id="VANI01000018">
    <property type="protein sequence ID" value="TLM75217.1"/>
    <property type="molecule type" value="Genomic_DNA"/>
</dbReference>
<protein>
    <submittedName>
        <fullName evidence="1">Uncharacterized protein</fullName>
    </submittedName>
</protein>
<organism evidence="1 2">
    <name type="scientific">Microbulbifer harenosus</name>
    <dbReference type="NCBI Taxonomy" id="2576840"/>
    <lineage>
        <taxon>Bacteria</taxon>
        <taxon>Pseudomonadati</taxon>
        <taxon>Pseudomonadota</taxon>
        <taxon>Gammaproteobacteria</taxon>
        <taxon>Cellvibrionales</taxon>
        <taxon>Microbulbiferaceae</taxon>
        <taxon>Microbulbifer</taxon>
    </lineage>
</organism>
<dbReference type="Proteomes" id="UP000306791">
    <property type="component" value="Unassembled WGS sequence"/>
</dbReference>
<accession>A0ABY2UE24</accession>
<gene>
    <name evidence="1" type="ORF">FDY93_16100</name>
</gene>
<comment type="caution">
    <text evidence="1">The sequence shown here is derived from an EMBL/GenBank/DDBJ whole genome shotgun (WGS) entry which is preliminary data.</text>
</comment>